<dbReference type="Proteomes" id="UP000238375">
    <property type="component" value="Unassembled WGS sequence"/>
</dbReference>
<protein>
    <submittedName>
        <fullName evidence="1">Uncharacterized protein</fullName>
    </submittedName>
</protein>
<reference evidence="1 2" key="1">
    <citation type="submission" date="2018-03" db="EMBL/GenBank/DDBJ databases">
        <title>Genomic Encyclopedia of Archaeal and Bacterial Type Strains, Phase II (KMG-II): from individual species to whole genera.</title>
        <authorList>
            <person name="Goeker M."/>
        </authorList>
    </citation>
    <scope>NUCLEOTIDE SEQUENCE [LARGE SCALE GENOMIC DNA]</scope>
    <source>
        <strain evidence="1 2">DSM 28354</strain>
    </source>
</reference>
<evidence type="ECO:0000313" key="1">
    <source>
        <dbReference type="EMBL" id="PRY33884.1"/>
    </source>
</evidence>
<gene>
    <name evidence="1" type="ORF">CLV58_11933</name>
</gene>
<organism evidence="1 2">
    <name type="scientific">Spirosoma oryzae</name>
    <dbReference type="NCBI Taxonomy" id="1469603"/>
    <lineage>
        <taxon>Bacteria</taxon>
        <taxon>Pseudomonadati</taxon>
        <taxon>Bacteroidota</taxon>
        <taxon>Cytophagia</taxon>
        <taxon>Cytophagales</taxon>
        <taxon>Cytophagaceae</taxon>
        <taxon>Spirosoma</taxon>
    </lineage>
</organism>
<dbReference type="EMBL" id="PVTE01000019">
    <property type="protein sequence ID" value="PRY33884.1"/>
    <property type="molecule type" value="Genomic_DNA"/>
</dbReference>
<sequence>MVANFKQGDWVICINTIGYSSLLENGKSYQVKAIHGYTFQMCELKGVRGEFTVNRFQPEHPFQTKIREAKAKLERRDKGK</sequence>
<proteinExistence type="predicted"/>
<comment type="caution">
    <text evidence="1">The sequence shown here is derived from an EMBL/GenBank/DDBJ whole genome shotgun (WGS) entry which is preliminary data.</text>
</comment>
<evidence type="ECO:0000313" key="2">
    <source>
        <dbReference type="Proteomes" id="UP000238375"/>
    </source>
</evidence>
<dbReference type="AlphaFoldDB" id="A0A2T0SKF0"/>
<name>A0A2T0SKF0_9BACT</name>
<keyword evidence="2" id="KW-1185">Reference proteome</keyword>
<accession>A0A2T0SKF0</accession>